<feature type="region of interest" description="Disordered" evidence="1">
    <location>
        <begin position="68"/>
        <end position="97"/>
    </location>
</feature>
<name>A0A857KYB5_9ACTN</name>
<dbReference type="SUPFAM" id="SSF54909">
    <property type="entry name" value="Dimeric alpha+beta barrel"/>
    <property type="match status" value="1"/>
</dbReference>
<dbReference type="EMBL" id="CP045810">
    <property type="protein sequence ID" value="QHN39620.1"/>
    <property type="molecule type" value="Genomic_DNA"/>
</dbReference>
<keyword evidence="2" id="KW-0503">Monooxygenase</keyword>
<dbReference type="Pfam" id="PF03992">
    <property type="entry name" value="ABM"/>
    <property type="match status" value="1"/>
</dbReference>
<dbReference type="AlphaFoldDB" id="A0A857KYB5"/>
<dbReference type="InterPro" id="IPR011008">
    <property type="entry name" value="Dimeric_a/b-barrel"/>
</dbReference>
<reference evidence="2" key="1">
    <citation type="journal article" date="2021" name="Nat. Microbiol.">
        <title>Cocultivation of an ultrasmall environmental parasitic bacterium with lytic ability against bacteria associated with wastewater foams.</title>
        <authorList>
            <person name="Batinovic S."/>
            <person name="Rose J.J.A."/>
            <person name="Ratcliffe J."/>
            <person name="Seviour R.J."/>
            <person name="Petrovski S."/>
        </authorList>
    </citation>
    <scope>NUCLEOTIDE SEQUENCE</scope>
    <source>
        <strain evidence="2">CON44</strain>
    </source>
</reference>
<dbReference type="PROSITE" id="PS51725">
    <property type="entry name" value="ABM"/>
    <property type="match status" value="1"/>
</dbReference>
<dbReference type="PANTHER" id="PTHR34474:SF2">
    <property type="entry name" value="SIGNAL TRANSDUCTION PROTEIN TRAP"/>
    <property type="match status" value="1"/>
</dbReference>
<proteinExistence type="predicted"/>
<dbReference type="GO" id="GO:0004497">
    <property type="term" value="F:monooxygenase activity"/>
    <property type="evidence" value="ECO:0007669"/>
    <property type="project" value="UniProtKB-KW"/>
</dbReference>
<keyword evidence="2" id="KW-0560">Oxidoreductase</keyword>
<organism evidence="2">
    <name type="scientific">Gordonia amarae</name>
    <dbReference type="NCBI Taxonomy" id="36821"/>
    <lineage>
        <taxon>Bacteria</taxon>
        <taxon>Bacillati</taxon>
        <taxon>Actinomycetota</taxon>
        <taxon>Actinomycetes</taxon>
        <taxon>Mycobacteriales</taxon>
        <taxon>Gordoniaceae</taxon>
        <taxon>Gordonia</taxon>
    </lineage>
</organism>
<evidence type="ECO:0000256" key="1">
    <source>
        <dbReference type="SAM" id="MobiDB-lite"/>
    </source>
</evidence>
<dbReference type="PANTHER" id="PTHR34474">
    <property type="entry name" value="SIGNAL TRANSDUCTION PROTEIN TRAP"/>
    <property type="match status" value="1"/>
</dbReference>
<dbReference type="InterPro" id="IPR007138">
    <property type="entry name" value="ABM_dom"/>
</dbReference>
<dbReference type="Gene3D" id="3.30.70.100">
    <property type="match status" value="1"/>
</dbReference>
<feature type="compositionally biased region" description="Basic and acidic residues" evidence="1">
    <location>
        <begin position="68"/>
        <end position="83"/>
    </location>
</feature>
<protein>
    <submittedName>
        <fullName evidence="2">Antibiotic biosynthesis monooxygenase</fullName>
    </submittedName>
</protein>
<dbReference type="InterPro" id="IPR050404">
    <property type="entry name" value="Heme-degrading_MO"/>
</dbReference>
<accession>A0A857KYB5</accession>
<dbReference type="RefSeq" id="WP_005183334.1">
    <property type="nucleotide sequence ID" value="NZ_CP045804.1"/>
</dbReference>
<evidence type="ECO:0000313" key="2">
    <source>
        <dbReference type="EMBL" id="QHN39620.1"/>
    </source>
</evidence>
<gene>
    <name evidence="2" type="ORF">GII30_11005</name>
</gene>
<sequence length="97" mass="11108">MTYVSISALAFPRGIEAEIEKRFAERKKAVDAAPGFESFELLRPVEGEDRYLVVTRWDSQANYEKWDATRNPDAHTEDSKRGMSVEVSGFELVQHDE</sequence>